<accession>A0ABD1SA00</accession>
<dbReference type="EMBL" id="JBFOLK010000007">
    <property type="protein sequence ID" value="KAL2497486.1"/>
    <property type="molecule type" value="Genomic_DNA"/>
</dbReference>
<name>A0ABD1SA00_9LAMI</name>
<comment type="caution">
    <text evidence="2">The sequence shown here is derived from an EMBL/GenBank/DDBJ whole genome shotgun (WGS) entry which is preliminary data.</text>
</comment>
<evidence type="ECO:0008006" key="4">
    <source>
        <dbReference type="Google" id="ProtNLM"/>
    </source>
</evidence>
<organism evidence="2 3">
    <name type="scientific">Abeliophyllum distichum</name>
    <dbReference type="NCBI Taxonomy" id="126358"/>
    <lineage>
        <taxon>Eukaryota</taxon>
        <taxon>Viridiplantae</taxon>
        <taxon>Streptophyta</taxon>
        <taxon>Embryophyta</taxon>
        <taxon>Tracheophyta</taxon>
        <taxon>Spermatophyta</taxon>
        <taxon>Magnoliopsida</taxon>
        <taxon>eudicotyledons</taxon>
        <taxon>Gunneridae</taxon>
        <taxon>Pentapetalae</taxon>
        <taxon>asterids</taxon>
        <taxon>lamiids</taxon>
        <taxon>Lamiales</taxon>
        <taxon>Oleaceae</taxon>
        <taxon>Forsythieae</taxon>
        <taxon>Abeliophyllum</taxon>
    </lineage>
</organism>
<proteinExistence type="predicted"/>
<keyword evidence="3" id="KW-1185">Reference proteome</keyword>
<feature type="chain" id="PRO_5044894087" description="Secreted protein" evidence="1">
    <location>
        <begin position="17"/>
        <end position="117"/>
    </location>
</feature>
<feature type="signal peptide" evidence="1">
    <location>
        <begin position="1"/>
        <end position="16"/>
    </location>
</feature>
<keyword evidence="1" id="KW-0732">Signal</keyword>
<gene>
    <name evidence="2" type="ORF">Adt_23036</name>
</gene>
<sequence length="117" mass="12932">MIVICLLFCRMPPCLACPPPDMCGDSFKSVVFASIFGFQSWILAGFVSDFFILDFSEIQKRDSDGLLPLLHNDVSAPRTFFAHSSKIRLSAAQNQHLDFTGGVKSPKSSRIAYNIAL</sequence>
<evidence type="ECO:0000256" key="1">
    <source>
        <dbReference type="SAM" id="SignalP"/>
    </source>
</evidence>
<protein>
    <recommendedName>
        <fullName evidence="4">Secreted protein</fullName>
    </recommendedName>
</protein>
<dbReference type="Proteomes" id="UP001604336">
    <property type="component" value="Unassembled WGS sequence"/>
</dbReference>
<reference evidence="3" key="1">
    <citation type="submission" date="2024-07" db="EMBL/GenBank/DDBJ databases">
        <title>Two chromosome-level genome assemblies of Korean endemic species Abeliophyllum distichum and Forsythia ovata (Oleaceae).</title>
        <authorList>
            <person name="Jang H."/>
        </authorList>
    </citation>
    <scope>NUCLEOTIDE SEQUENCE [LARGE SCALE GENOMIC DNA]</scope>
</reference>
<evidence type="ECO:0000313" key="2">
    <source>
        <dbReference type="EMBL" id="KAL2497486.1"/>
    </source>
</evidence>
<dbReference type="AlphaFoldDB" id="A0ABD1SA00"/>
<evidence type="ECO:0000313" key="3">
    <source>
        <dbReference type="Proteomes" id="UP001604336"/>
    </source>
</evidence>